<proteinExistence type="predicted"/>
<dbReference type="Gene3D" id="3.90.79.10">
    <property type="entry name" value="Nucleoside Triphosphate Pyrophosphohydrolase"/>
    <property type="match status" value="1"/>
</dbReference>
<keyword evidence="2" id="KW-0378">Hydrolase</keyword>
<dbReference type="PANTHER" id="PTHR11839">
    <property type="entry name" value="UDP/ADP-SUGAR PYROPHOSPHATASE"/>
    <property type="match status" value="1"/>
</dbReference>
<dbReference type="GO" id="GO:0006753">
    <property type="term" value="P:nucleoside phosphate metabolic process"/>
    <property type="evidence" value="ECO:0007669"/>
    <property type="project" value="TreeGrafter"/>
</dbReference>
<dbReference type="PROSITE" id="PS51462">
    <property type="entry name" value="NUDIX"/>
    <property type="match status" value="1"/>
</dbReference>
<gene>
    <name evidence="4" type="primary">nudF</name>
    <name evidence="4" type="ORF">BN1050_02101</name>
</gene>
<feature type="domain" description="Nudix hydrolase" evidence="3">
    <location>
        <begin position="40"/>
        <end position="171"/>
    </location>
</feature>
<name>A0A078MEJ7_9BACL</name>
<dbReference type="InterPro" id="IPR000086">
    <property type="entry name" value="NUDIX_hydrolase_dom"/>
</dbReference>
<dbReference type="SUPFAM" id="SSF55811">
    <property type="entry name" value="Nudix"/>
    <property type="match status" value="1"/>
</dbReference>
<dbReference type="GO" id="GO:0005829">
    <property type="term" value="C:cytosol"/>
    <property type="evidence" value="ECO:0007669"/>
    <property type="project" value="TreeGrafter"/>
</dbReference>
<evidence type="ECO:0000259" key="3">
    <source>
        <dbReference type="PROSITE" id="PS51462"/>
    </source>
</evidence>
<dbReference type="Pfam" id="PF00293">
    <property type="entry name" value="NUDIX"/>
    <property type="match status" value="1"/>
</dbReference>
<evidence type="ECO:0000256" key="1">
    <source>
        <dbReference type="ARBA" id="ARBA00001946"/>
    </source>
</evidence>
<dbReference type="InterPro" id="IPR015797">
    <property type="entry name" value="NUDIX_hydrolase-like_dom_sf"/>
</dbReference>
<evidence type="ECO:0000256" key="2">
    <source>
        <dbReference type="ARBA" id="ARBA00022801"/>
    </source>
</evidence>
<dbReference type="GO" id="GO:0019693">
    <property type="term" value="P:ribose phosphate metabolic process"/>
    <property type="evidence" value="ECO:0007669"/>
    <property type="project" value="TreeGrafter"/>
</dbReference>
<sequence length="182" mass="20769">MPNFEEKTIRTKKIFQGKIISLQVDDVTLPNGKEAKRELVKHPGAVAVIAITPEQKMVLVNQYRKSLERMSTEIPAGKMEAGELPLHTAQRELEEETGYKAKHWEHIQTFATSPGFADEIIHVYYASELEAVLQKAPLDEDEFVELQEETLDNVFAMLQNGDIADAKTAYAIQWWKLQQLMK</sequence>
<accession>A0A078MEJ7</accession>
<dbReference type="FunFam" id="3.90.79.10:FF:000024">
    <property type="entry name" value="ADP-ribose pyrophosphatase"/>
    <property type="match status" value="1"/>
</dbReference>
<dbReference type="InterPro" id="IPR020084">
    <property type="entry name" value="NUDIX_hydrolase_CS"/>
</dbReference>
<dbReference type="PATRIC" id="fig|1461583.4.peg.2022"/>
<dbReference type="PANTHER" id="PTHR11839:SF18">
    <property type="entry name" value="NUDIX HYDROLASE DOMAIN-CONTAINING PROTEIN"/>
    <property type="match status" value="1"/>
</dbReference>
<protein>
    <submittedName>
        <fullName evidence="4">ADP-ribose pyrophosphatase</fullName>
    </submittedName>
</protein>
<dbReference type="HOGENOM" id="CLU_062658_5_1_9"/>
<dbReference type="EMBL" id="LN483076">
    <property type="protein sequence ID" value="CEA04709.1"/>
    <property type="molecule type" value="Genomic_DNA"/>
</dbReference>
<dbReference type="AlphaFoldDB" id="A0A078MEJ7"/>
<dbReference type="PROSITE" id="PS00893">
    <property type="entry name" value="NUDIX_BOX"/>
    <property type="match status" value="1"/>
</dbReference>
<comment type="cofactor">
    <cofactor evidence="1">
        <name>Mg(2+)</name>
        <dbReference type="ChEBI" id="CHEBI:18420"/>
    </cofactor>
</comment>
<organism evidence="4">
    <name type="scientific">Metalysinibacillus saudimassiliensis</name>
    <dbReference type="NCBI Taxonomy" id="1461583"/>
    <lineage>
        <taxon>Bacteria</taxon>
        <taxon>Bacillati</taxon>
        <taxon>Bacillota</taxon>
        <taxon>Bacilli</taxon>
        <taxon>Bacillales</taxon>
        <taxon>Caryophanaceae</taxon>
        <taxon>Metalysinibacillus</taxon>
    </lineage>
</organism>
<evidence type="ECO:0000313" key="4">
    <source>
        <dbReference type="EMBL" id="CEA04709.1"/>
    </source>
</evidence>
<reference evidence="4" key="1">
    <citation type="submission" date="2014-07" db="EMBL/GenBank/DDBJ databases">
        <authorList>
            <person name="Urmite Genomes Urmite Genomes"/>
        </authorList>
    </citation>
    <scope>NUCLEOTIDE SEQUENCE</scope>
    <source>
        <strain evidence="4">13S34_air</strain>
    </source>
</reference>
<dbReference type="GO" id="GO:0016787">
    <property type="term" value="F:hydrolase activity"/>
    <property type="evidence" value="ECO:0007669"/>
    <property type="project" value="UniProtKB-KW"/>
</dbReference>